<organism evidence="3">
    <name type="scientific">Enterobacter asburiae</name>
    <dbReference type="NCBI Taxonomy" id="61645"/>
    <lineage>
        <taxon>Bacteria</taxon>
        <taxon>Pseudomonadati</taxon>
        <taxon>Pseudomonadota</taxon>
        <taxon>Gammaproteobacteria</taxon>
        <taxon>Enterobacterales</taxon>
        <taxon>Enterobacteriaceae</taxon>
        <taxon>Enterobacter</taxon>
        <taxon>Enterobacter cloacae complex</taxon>
    </lineage>
</organism>
<keyword evidence="2" id="KW-1133">Transmembrane helix</keyword>
<feature type="transmembrane region" description="Helical" evidence="2">
    <location>
        <begin position="235"/>
        <end position="256"/>
    </location>
</feature>
<feature type="compositionally biased region" description="Polar residues" evidence="1">
    <location>
        <begin position="48"/>
        <end position="60"/>
    </location>
</feature>
<accession>A0A1Z1VWU2</accession>
<evidence type="ECO:0000256" key="2">
    <source>
        <dbReference type="SAM" id="Phobius"/>
    </source>
</evidence>
<reference evidence="3" key="1">
    <citation type="submission" date="2017-03" db="EMBL/GenBank/DDBJ databases">
        <title>Dissemination and characteristics of a novel Enterobacteriaceae-encoded carbapenem-hydrolyzing class D beta-lactamase, OXA-436 from four patients involving six different hospitals in Denmark.</title>
        <authorList>
            <person name="Samuelsen O."/>
            <person name="Hansen F."/>
            <person name="Aasnaes B."/>
            <person name="Hasman H."/>
            <person name="Lund B.A."/>
            <person name="Leiros H.-K.S."/>
            <person name="Lilje B."/>
            <person name="Janice J."/>
            <person name="Jakobsen L."/>
            <person name="Littauer P."/>
            <person name="Soes L.M."/>
            <person name="Holzknecht B.J."/>
            <person name="Andersen L.P."/>
            <person name="Stegger M."/>
            <person name="Andersen P.S."/>
            <person name="Hammerum A.M."/>
        </authorList>
    </citation>
    <scope>NUCLEOTIDE SEQUENCE</scope>
    <source>
        <strain evidence="3">AMA 497</strain>
        <plasmid evidence="3">pOXA436</plasmid>
    </source>
</reference>
<evidence type="ECO:0000256" key="1">
    <source>
        <dbReference type="SAM" id="MobiDB-lite"/>
    </source>
</evidence>
<feature type="region of interest" description="Disordered" evidence="1">
    <location>
        <begin position="1"/>
        <end position="60"/>
    </location>
</feature>
<evidence type="ECO:0000313" key="3">
    <source>
        <dbReference type="EMBL" id="ARX76177.1"/>
    </source>
</evidence>
<proteinExistence type="predicted"/>
<name>A0A1Z1VWU2_ENTAS</name>
<sequence length="292" mass="31744">MRCRPSLVRGRAAQVNPGGFTTPARRPSVPHRTAGCGKSSLRPLMAGSSPSLPDGSNPSAAIVQSASDVQCSRLLKTTATPGQKGRHAIYLGRVVIGGSKWPLRGSHRQKWRCEIQGRAAAIVRPGDGRRRRASSDVAMRARGRWPPPATWCHRRQWRCCSSTCAAWSSRHRRMRRCSSEAKKNRLGVSEAASLHAVQGGRNRAGDQGGKPRGLMCSSATLAGFFDLSDASGPPWALLDLLLLFLDVLLLLVLLLVARHCCKVSDEAAFCLIQRPYISKTLLTRRISPRGSP</sequence>
<keyword evidence="2" id="KW-0472">Membrane</keyword>
<keyword evidence="2" id="KW-0812">Transmembrane</keyword>
<dbReference type="AlphaFoldDB" id="A0A1Z1VWU2"/>
<keyword evidence="3" id="KW-0614">Plasmid</keyword>
<dbReference type="EMBL" id="KY863418">
    <property type="protein sequence ID" value="ARX76177.1"/>
    <property type="molecule type" value="Genomic_DNA"/>
</dbReference>
<gene>
    <name evidence="3" type="ORF">KJLKPALD_00300</name>
</gene>
<geneLocation type="plasmid" evidence="3">
    <name>pOXA436</name>
</geneLocation>
<protein>
    <submittedName>
        <fullName evidence="3">Uncharacterized protein</fullName>
    </submittedName>
</protein>